<comment type="caution">
    <text evidence="2">The sequence shown here is derived from an EMBL/GenBank/DDBJ whole genome shotgun (WGS) entry which is preliminary data.</text>
</comment>
<keyword evidence="1" id="KW-0472">Membrane</keyword>
<feature type="transmembrane region" description="Helical" evidence="1">
    <location>
        <begin position="81"/>
        <end position="99"/>
    </location>
</feature>
<feature type="transmembrane region" description="Helical" evidence="1">
    <location>
        <begin position="259"/>
        <end position="282"/>
    </location>
</feature>
<name>A0A3N0V5W1_9PROT</name>
<keyword evidence="3" id="KW-1185">Reference proteome</keyword>
<feature type="transmembrane region" description="Helical" evidence="1">
    <location>
        <begin position="56"/>
        <end position="75"/>
    </location>
</feature>
<dbReference type="InterPro" id="IPR008526">
    <property type="entry name" value="YedI"/>
</dbReference>
<dbReference type="AlphaFoldDB" id="A0A3N0V5W1"/>
<protein>
    <submittedName>
        <fullName evidence="2">DUF808 family protein</fullName>
    </submittedName>
</protein>
<keyword evidence="1" id="KW-1133">Transmembrane helix</keyword>
<feature type="transmembrane region" description="Helical" evidence="1">
    <location>
        <begin position="170"/>
        <end position="192"/>
    </location>
</feature>
<gene>
    <name evidence="2" type="ORF">ED236_01500</name>
</gene>
<dbReference type="RefSeq" id="WP_123236170.1">
    <property type="nucleotide sequence ID" value="NZ_RJVP01000001.1"/>
</dbReference>
<dbReference type="EMBL" id="RJVP01000001">
    <property type="protein sequence ID" value="ROH88176.1"/>
    <property type="molecule type" value="Genomic_DNA"/>
</dbReference>
<evidence type="ECO:0000256" key="1">
    <source>
        <dbReference type="SAM" id="Phobius"/>
    </source>
</evidence>
<evidence type="ECO:0000313" key="3">
    <source>
        <dbReference type="Proteomes" id="UP000275137"/>
    </source>
</evidence>
<proteinExistence type="predicted"/>
<dbReference type="Proteomes" id="UP000275137">
    <property type="component" value="Unassembled WGS sequence"/>
</dbReference>
<feature type="transmembrane region" description="Helical" evidence="1">
    <location>
        <begin position="141"/>
        <end position="158"/>
    </location>
</feature>
<reference evidence="2 3" key="1">
    <citation type="submission" date="2018-10" db="EMBL/GenBank/DDBJ databases">
        <authorList>
            <person name="Chen W.-M."/>
        </authorList>
    </citation>
    <scope>NUCLEOTIDE SEQUENCE [LARGE SCALE GENOMIC DNA]</scope>
    <source>
        <strain evidence="2 3">H-5</strain>
    </source>
</reference>
<sequence>MAVGILAILDDIATILDDVATQAAAPLKKTAGIIGDDLAVNANTVNGIASEREWPVVLSIFLGSLANKIVLAPLIVLMSVYLPWLITPLLILGGIYLCYEGGEKLFHRKSKEDRNHEADLKVAFQLSADDMLKVERTRIRSAIMTDIILSFEILMIMLSALGDMDAMTKFFYLLGLGVLVTVLIYGFVYGLLRMDDLGAKLVQAAGCIRQRIGGWLLKAMPWTMRLLGIVGAAAMFAVGGGLISHNIEIVHELLAKAHAWNIPAMLTEAVFGVMVGGVMVVLMKLKNLTR</sequence>
<dbReference type="PANTHER" id="PTHR30503">
    <property type="entry name" value="INNER MEMBRANE PROTEIN YEDI"/>
    <property type="match status" value="1"/>
</dbReference>
<dbReference type="Pfam" id="PF05661">
    <property type="entry name" value="DUF808"/>
    <property type="match status" value="1"/>
</dbReference>
<dbReference type="PIRSF" id="PIRSF016660">
    <property type="entry name" value="YedI"/>
    <property type="match status" value="1"/>
</dbReference>
<dbReference type="PANTHER" id="PTHR30503:SF3">
    <property type="entry name" value="INNER MEMBRANE PROTEIN YEDI"/>
    <property type="match status" value="1"/>
</dbReference>
<organism evidence="2 3">
    <name type="scientific">Pseudomethylobacillus aquaticus</name>
    <dbReference type="NCBI Taxonomy" id="2676064"/>
    <lineage>
        <taxon>Bacteria</taxon>
        <taxon>Pseudomonadati</taxon>
        <taxon>Pseudomonadota</taxon>
        <taxon>Betaproteobacteria</taxon>
        <taxon>Nitrosomonadales</taxon>
        <taxon>Methylophilaceae</taxon>
        <taxon>Pseudomethylobacillus</taxon>
    </lineage>
</organism>
<accession>A0A3N0V5W1</accession>
<feature type="transmembrane region" description="Helical" evidence="1">
    <location>
        <begin position="226"/>
        <end position="247"/>
    </location>
</feature>
<evidence type="ECO:0000313" key="2">
    <source>
        <dbReference type="EMBL" id="ROH88176.1"/>
    </source>
</evidence>
<dbReference type="GO" id="GO:0005886">
    <property type="term" value="C:plasma membrane"/>
    <property type="evidence" value="ECO:0007669"/>
    <property type="project" value="TreeGrafter"/>
</dbReference>
<keyword evidence="1" id="KW-0812">Transmembrane</keyword>